<dbReference type="AlphaFoldDB" id="A0A395GJC4"/>
<dbReference type="OrthoDB" id="4497058at2759"/>
<reference evidence="2 3" key="1">
    <citation type="submission" date="2018-02" db="EMBL/GenBank/DDBJ databases">
        <title>The genomes of Aspergillus section Nigri reveals drivers in fungal speciation.</title>
        <authorList>
            <consortium name="DOE Joint Genome Institute"/>
            <person name="Vesth T.C."/>
            <person name="Nybo J."/>
            <person name="Theobald S."/>
            <person name="Brandl J."/>
            <person name="Frisvad J.C."/>
            <person name="Nielsen K.F."/>
            <person name="Lyhne E.K."/>
            <person name="Kogle M.E."/>
            <person name="Kuo A."/>
            <person name="Riley R."/>
            <person name="Clum A."/>
            <person name="Nolan M."/>
            <person name="Lipzen A."/>
            <person name="Salamov A."/>
            <person name="Henrissat B."/>
            <person name="Wiebenga A."/>
            <person name="De vries R.P."/>
            <person name="Grigoriev I.V."/>
            <person name="Mortensen U.H."/>
            <person name="Andersen M.R."/>
            <person name="Baker S.E."/>
        </authorList>
    </citation>
    <scope>NUCLEOTIDE SEQUENCE [LARGE SCALE GENOMIC DNA]</scope>
    <source>
        <strain evidence="2 3">CBS 121593</strain>
    </source>
</reference>
<evidence type="ECO:0000313" key="3">
    <source>
        <dbReference type="Proteomes" id="UP000249402"/>
    </source>
</evidence>
<sequence length="471" mass="55167">MEVIPEIPHEPEQVPEPAPVDQVVEVEVHGIRAKFHLNRSDEEIIPVRYLVKADHTRCVQRPVWVFREDNDARGKNLRKWSKVDIAFRGVFQTLKKGPQFEKGFFEDENGSTAICPPRTNFAKVCKRQAQVIYALLDELMYKLSISRESEDDRKWFFLRPRFMDCQAEYWTGYRHKFKDGLSSASWITLDHFPDIGVARCVVPVSTTTSENEPLQTALAGKLQLIMGQVLISLLRLRPPGDQFPDQEVFLIGLHGSNLYLLRAVFPGSKTSQLWCGRYNPTIIHEEEKQFIASKSHKRFYSRDNMARFMQQLEWLHLSRSSTEEDPDPHVFQVLGSKEYNLWTKDGFRAARRMLAGLNMYLMSAQSKVGVLQEIFELFPYDESEEVEVDDEDAVVRSVVKEQEEVLEEEKRLEEEERVKKEEDLRRMRATEAMKTTDRNRIAGFRDIRRPWWDWVWEDSRRDEGRSSRSSS</sequence>
<accession>A0A395GJC4</accession>
<name>A0A395GJC4_9EURO</name>
<keyword evidence="1" id="KW-0175">Coiled coil</keyword>
<dbReference type="GeneID" id="37221215"/>
<dbReference type="Proteomes" id="UP000249402">
    <property type="component" value="Unassembled WGS sequence"/>
</dbReference>
<dbReference type="VEuPathDB" id="FungiDB:BO80DRAFT_368656"/>
<protein>
    <submittedName>
        <fullName evidence="2">Uncharacterized protein</fullName>
    </submittedName>
</protein>
<evidence type="ECO:0000313" key="2">
    <source>
        <dbReference type="EMBL" id="RAK95464.1"/>
    </source>
</evidence>
<organism evidence="2 3">
    <name type="scientific">Aspergillus ibericus CBS 121593</name>
    <dbReference type="NCBI Taxonomy" id="1448316"/>
    <lineage>
        <taxon>Eukaryota</taxon>
        <taxon>Fungi</taxon>
        <taxon>Dikarya</taxon>
        <taxon>Ascomycota</taxon>
        <taxon>Pezizomycotina</taxon>
        <taxon>Eurotiomycetes</taxon>
        <taxon>Eurotiomycetidae</taxon>
        <taxon>Eurotiales</taxon>
        <taxon>Aspergillaceae</taxon>
        <taxon>Aspergillus</taxon>
        <taxon>Aspergillus subgen. Circumdati</taxon>
    </lineage>
</organism>
<dbReference type="EMBL" id="KZ824492">
    <property type="protein sequence ID" value="RAK95464.1"/>
    <property type="molecule type" value="Genomic_DNA"/>
</dbReference>
<keyword evidence="3" id="KW-1185">Reference proteome</keyword>
<dbReference type="RefSeq" id="XP_025569792.1">
    <property type="nucleotide sequence ID" value="XM_025716350.1"/>
</dbReference>
<evidence type="ECO:0000256" key="1">
    <source>
        <dbReference type="SAM" id="Coils"/>
    </source>
</evidence>
<proteinExistence type="predicted"/>
<gene>
    <name evidence="2" type="ORF">BO80DRAFT_368656</name>
</gene>
<feature type="coiled-coil region" evidence="1">
    <location>
        <begin position="395"/>
        <end position="430"/>
    </location>
</feature>